<organism evidence="2 3">
    <name type="scientific">Characodon lateralis</name>
    <dbReference type="NCBI Taxonomy" id="208331"/>
    <lineage>
        <taxon>Eukaryota</taxon>
        <taxon>Metazoa</taxon>
        <taxon>Chordata</taxon>
        <taxon>Craniata</taxon>
        <taxon>Vertebrata</taxon>
        <taxon>Euteleostomi</taxon>
        <taxon>Actinopterygii</taxon>
        <taxon>Neopterygii</taxon>
        <taxon>Teleostei</taxon>
        <taxon>Neoteleostei</taxon>
        <taxon>Acanthomorphata</taxon>
        <taxon>Ovalentaria</taxon>
        <taxon>Atherinomorphae</taxon>
        <taxon>Cyprinodontiformes</taxon>
        <taxon>Goodeidae</taxon>
        <taxon>Characodon</taxon>
    </lineage>
</organism>
<sequence>MFLFQTVSFCLTIIRIRISFIAKFVHTNKEFDSGTLCSLVLFLYYRIYIFTMYNIHIYNKKVHFQHLYAVVLYSVECSQRNSLEEETVSVVAGFSEQCSVAPLEGKALNSLCAGCVGSAEILAALFLTLDLYKSWMEGGPALIILSAFLIIRCSLDLSCFVDEPNHTDG</sequence>
<accession>A0ABU7DJN4</accession>
<evidence type="ECO:0000256" key="1">
    <source>
        <dbReference type="SAM" id="Phobius"/>
    </source>
</evidence>
<comment type="caution">
    <text evidence="2">The sequence shown here is derived from an EMBL/GenBank/DDBJ whole genome shotgun (WGS) entry which is preliminary data.</text>
</comment>
<evidence type="ECO:0000313" key="2">
    <source>
        <dbReference type="EMBL" id="MED6275303.1"/>
    </source>
</evidence>
<protein>
    <recommendedName>
        <fullName evidence="4">Transmembrane protein</fullName>
    </recommendedName>
</protein>
<evidence type="ECO:0000313" key="3">
    <source>
        <dbReference type="Proteomes" id="UP001352852"/>
    </source>
</evidence>
<keyword evidence="1" id="KW-0472">Membrane</keyword>
<feature type="transmembrane region" description="Helical" evidence="1">
    <location>
        <begin position="31"/>
        <end position="51"/>
    </location>
</feature>
<evidence type="ECO:0008006" key="4">
    <source>
        <dbReference type="Google" id="ProtNLM"/>
    </source>
</evidence>
<reference evidence="2 3" key="1">
    <citation type="submission" date="2021-06" db="EMBL/GenBank/DDBJ databases">
        <authorList>
            <person name="Palmer J.M."/>
        </authorList>
    </citation>
    <scope>NUCLEOTIDE SEQUENCE [LARGE SCALE GENOMIC DNA]</scope>
    <source>
        <strain evidence="2 3">CL_MEX2019</strain>
        <tissue evidence="2">Muscle</tissue>
    </source>
</reference>
<keyword evidence="1" id="KW-1133">Transmembrane helix</keyword>
<gene>
    <name evidence="2" type="ORF">CHARACLAT_025208</name>
</gene>
<name>A0ABU7DJN4_9TELE</name>
<feature type="transmembrane region" description="Helical" evidence="1">
    <location>
        <begin position="107"/>
        <end position="129"/>
    </location>
</feature>
<dbReference type="EMBL" id="JAHUTJ010027473">
    <property type="protein sequence ID" value="MED6275303.1"/>
    <property type="molecule type" value="Genomic_DNA"/>
</dbReference>
<feature type="transmembrane region" description="Helical" evidence="1">
    <location>
        <begin position="141"/>
        <end position="161"/>
    </location>
</feature>
<keyword evidence="1" id="KW-0812">Transmembrane</keyword>
<proteinExistence type="predicted"/>
<dbReference type="Proteomes" id="UP001352852">
    <property type="component" value="Unassembled WGS sequence"/>
</dbReference>
<keyword evidence="3" id="KW-1185">Reference proteome</keyword>